<comment type="caution">
    <text evidence="2">The sequence shown here is derived from an EMBL/GenBank/DDBJ whole genome shotgun (WGS) entry which is preliminary data.</text>
</comment>
<evidence type="ECO:0000313" key="3">
    <source>
        <dbReference type="Proteomes" id="UP000294546"/>
    </source>
</evidence>
<keyword evidence="1" id="KW-0472">Membrane</keyword>
<keyword evidence="1" id="KW-1133">Transmembrane helix</keyword>
<dbReference type="InterPro" id="IPR034756">
    <property type="entry name" value="T2SSM_b"/>
</dbReference>
<feature type="transmembrane region" description="Helical" evidence="1">
    <location>
        <begin position="12"/>
        <end position="34"/>
    </location>
</feature>
<dbReference type="RefSeq" id="WP_132287979.1">
    <property type="nucleotide sequence ID" value="NZ_SMFU01000007.1"/>
</dbReference>
<protein>
    <submittedName>
        <fullName evidence="2">General secretion pathway protein M</fullName>
    </submittedName>
</protein>
<reference evidence="2 3" key="1">
    <citation type="submission" date="2019-03" db="EMBL/GenBank/DDBJ databases">
        <title>Genomic Encyclopedia of Archaeal and Bacterial Type Strains, Phase II (KMG-II): from individual species to whole genera.</title>
        <authorList>
            <person name="Goeker M."/>
        </authorList>
    </citation>
    <scope>NUCLEOTIDE SEQUENCE [LARGE SCALE GENOMIC DNA]</scope>
    <source>
        <strain evidence="2 3">DSM 27697</strain>
    </source>
</reference>
<evidence type="ECO:0000256" key="1">
    <source>
        <dbReference type="SAM" id="Phobius"/>
    </source>
</evidence>
<accession>A0A4R1GKW4</accession>
<organism evidence="2 3">
    <name type="scientific">Marinobacterium mangrovicola</name>
    <dbReference type="NCBI Taxonomy" id="1476959"/>
    <lineage>
        <taxon>Bacteria</taxon>
        <taxon>Pseudomonadati</taxon>
        <taxon>Pseudomonadota</taxon>
        <taxon>Gammaproteobacteria</taxon>
        <taxon>Oceanospirillales</taxon>
        <taxon>Oceanospirillaceae</taxon>
        <taxon>Marinobacterium</taxon>
    </lineage>
</organism>
<dbReference type="Pfam" id="PF10741">
    <property type="entry name" value="T2SSM_b"/>
    <property type="match status" value="1"/>
</dbReference>
<dbReference type="EMBL" id="SMFU01000007">
    <property type="protein sequence ID" value="TCK08768.1"/>
    <property type="molecule type" value="Genomic_DNA"/>
</dbReference>
<dbReference type="OrthoDB" id="6088673at2"/>
<gene>
    <name evidence="2" type="ORF">CLV83_0860</name>
</gene>
<keyword evidence="1" id="KW-0812">Transmembrane</keyword>
<name>A0A4R1GKW4_9GAMM</name>
<dbReference type="NCBIfam" id="NF040576">
    <property type="entry name" value="T2SS_GspM_XpsM"/>
    <property type="match status" value="1"/>
</dbReference>
<sequence>MTNLKPGQSRFLAVALLVVVTLLLIRILLVPLWVSWSDYAARIDALENRLAVYERLAEGLPEAKARLAALQANQPSDDWYLAQATPALAAAGLQQLLHRQVGIGGAQVISTQILNRDDDSPLQPVSIQVHLRGELNDLVDLLYNIESGRPVLFVDNLRVLANPRRQISARVRNQRDRAAAIPALDVRFDLIGYTGQEVSQ</sequence>
<dbReference type="AlphaFoldDB" id="A0A4R1GKW4"/>
<proteinExistence type="predicted"/>
<evidence type="ECO:0000313" key="2">
    <source>
        <dbReference type="EMBL" id="TCK08768.1"/>
    </source>
</evidence>
<dbReference type="Proteomes" id="UP000294546">
    <property type="component" value="Unassembled WGS sequence"/>
</dbReference>
<keyword evidence="3" id="KW-1185">Reference proteome</keyword>